<evidence type="ECO:0000313" key="1">
    <source>
        <dbReference type="EMBL" id="JAH36344.1"/>
    </source>
</evidence>
<sequence length="54" mass="6618">MRPFLLGKMKLHLTWLMYKHFQALNWCYFRRKGMQCTEKGELLIPLSCEDEIRI</sequence>
<organism evidence="1">
    <name type="scientific">Anguilla anguilla</name>
    <name type="common">European freshwater eel</name>
    <name type="synonym">Muraena anguilla</name>
    <dbReference type="NCBI Taxonomy" id="7936"/>
    <lineage>
        <taxon>Eukaryota</taxon>
        <taxon>Metazoa</taxon>
        <taxon>Chordata</taxon>
        <taxon>Craniata</taxon>
        <taxon>Vertebrata</taxon>
        <taxon>Euteleostomi</taxon>
        <taxon>Actinopterygii</taxon>
        <taxon>Neopterygii</taxon>
        <taxon>Teleostei</taxon>
        <taxon>Anguilliformes</taxon>
        <taxon>Anguillidae</taxon>
        <taxon>Anguilla</taxon>
    </lineage>
</organism>
<dbReference type="EMBL" id="GBXM01072233">
    <property type="protein sequence ID" value="JAH36344.1"/>
    <property type="molecule type" value="Transcribed_RNA"/>
</dbReference>
<proteinExistence type="predicted"/>
<reference evidence="1" key="1">
    <citation type="submission" date="2014-11" db="EMBL/GenBank/DDBJ databases">
        <authorList>
            <person name="Amaro Gonzalez C."/>
        </authorList>
    </citation>
    <scope>NUCLEOTIDE SEQUENCE</scope>
</reference>
<reference evidence="1" key="2">
    <citation type="journal article" date="2015" name="Fish Shellfish Immunol.">
        <title>Early steps in the European eel (Anguilla anguilla)-Vibrio vulnificus interaction in the gills: Role of the RtxA13 toxin.</title>
        <authorList>
            <person name="Callol A."/>
            <person name="Pajuelo D."/>
            <person name="Ebbesson L."/>
            <person name="Teles M."/>
            <person name="MacKenzie S."/>
            <person name="Amaro C."/>
        </authorList>
    </citation>
    <scope>NUCLEOTIDE SEQUENCE</scope>
</reference>
<protein>
    <submittedName>
        <fullName evidence="1">Uncharacterized protein</fullName>
    </submittedName>
</protein>
<dbReference type="AlphaFoldDB" id="A0A0E9S4L5"/>
<name>A0A0E9S4L5_ANGAN</name>
<accession>A0A0E9S4L5</accession>